<dbReference type="Gene3D" id="3.80.10.10">
    <property type="entry name" value="Ribonuclease Inhibitor"/>
    <property type="match status" value="1"/>
</dbReference>
<keyword evidence="1 2" id="KW-0812">Transmembrane</keyword>
<organism evidence="2 4">
    <name type="scientific">Medicago truncatula</name>
    <name type="common">Barrel medic</name>
    <name type="synonym">Medicago tribuloides</name>
    <dbReference type="NCBI Taxonomy" id="3880"/>
    <lineage>
        <taxon>Eukaryota</taxon>
        <taxon>Viridiplantae</taxon>
        <taxon>Streptophyta</taxon>
        <taxon>Embryophyta</taxon>
        <taxon>Tracheophyta</taxon>
        <taxon>Spermatophyta</taxon>
        <taxon>Magnoliopsida</taxon>
        <taxon>eudicotyledons</taxon>
        <taxon>Gunneridae</taxon>
        <taxon>Pentapetalae</taxon>
        <taxon>rosids</taxon>
        <taxon>fabids</taxon>
        <taxon>Fabales</taxon>
        <taxon>Fabaceae</taxon>
        <taxon>Papilionoideae</taxon>
        <taxon>50 kb inversion clade</taxon>
        <taxon>NPAAA clade</taxon>
        <taxon>Hologalegina</taxon>
        <taxon>IRL clade</taxon>
        <taxon>Trifolieae</taxon>
        <taxon>Medicago</taxon>
    </lineage>
</organism>
<dbReference type="AlphaFoldDB" id="G7JP40"/>
<dbReference type="SUPFAM" id="SSF52058">
    <property type="entry name" value="L domain-like"/>
    <property type="match status" value="1"/>
</dbReference>
<gene>
    <name evidence="2" type="ordered locus">MTR_4g016630</name>
</gene>
<evidence type="ECO:0000313" key="2">
    <source>
        <dbReference type="EMBL" id="AES86894.1"/>
    </source>
</evidence>
<evidence type="ECO:0000313" key="4">
    <source>
        <dbReference type="Proteomes" id="UP000002051"/>
    </source>
</evidence>
<reference evidence="2 4" key="2">
    <citation type="journal article" date="2014" name="BMC Genomics">
        <title>An improved genome release (version Mt4.0) for the model legume Medicago truncatula.</title>
        <authorList>
            <person name="Tang H."/>
            <person name="Krishnakumar V."/>
            <person name="Bidwell S."/>
            <person name="Rosen B."/>
            <person name="Chan A."/>
            <person name="Zhou S."/>
            <person name="Gentzbittel L."/>
            <person name="Childs K.L."/>
            <person name="Yandell M."/>
            <person name="Gundlach H."/>
            <person name="Mayer K.F."/>
            <person name="Schwartz D.C."/>
            <person name="Town C.D."/>
        </authorList>
    </citation>
    <scope>GENOME REANNOTATION</scope>
    <source>
        <strain evidence="3 4">cv. Jemalong A17</strain>
    </source>
</reference>
<dbReference type="EMBL" id="CM001220">
    <property type="protein sequence ID" value="AES86894.1"/>
    <property type="molecule type" value="Genomic_DNA"/>
</dbReference>
<reference evidence="2 4" key="1">
    <citation type="journal article" date="2011" name="Nature">
        <title>The Medicago genome provides insight into the evolution of rhizobial symbioses.</title>
        <authorList>
            <person name="Young N.D."/>
            <person name="Debelle F."/>
            <person name="Oldroyd G.E."/>
            <person name="Geurts R."/>
            <person name="Cannon S.B."/>
            <person name="Udvardi M.K."/>
            <person name="Benedito V.A."/>
            <person name="Mayer K.F."/>
            <person name="Gouzy J."/>
            <person name="Schoof H."/>
            <person name="Van de Peer Y."/>
            <person name="Proost S."/>
            <person name="Cook D.R."/>
            <person name="Meyers B.C."/>
            <person name="Spannagl M."/>
            <person name="Cheung F."/>
            <person name="De Mita S."/>
            <person name="Krishnakumar V."/>
            <person name="Gundlach H."/>
            <person name="Zhou S."/>
            <person name="Mudge J."/>
            <person name="Bharti A.K."/>
            <person name="Murray J.D."/>
            <person name="Naoumkina M.A."/>
            <person name="Rosen B."/>
            <person name="Silverstein K.A."/>
            <person name="Tang H."/>
            <person name="Rombauts S."/>
            <person name="Zhao P.X."/>
            <person name="Zhou P."/>
            <person name="Barbe V."/>
            <person name="Bardou P."/>
            <person name="Bechner M."/>
            <person name="Bellec A."/>
            <person name="Berger A."/>
            <person name="Berges H."/>
            <person name="Bidwell S."/>
            <person name="Bisseling T."/>
            <person name="Choisne N."/>
            <person name="Couloux A."/>
            <person name="Denny R."/>
            <person name="Deshpande S."/>
            <person name="Dai X."/>
            <person name="Doyle J.J."/>
            <person name="Dudez A.M."/>
            <person name="Farmer A.D."/>
            <person name="Fouteau S."/>
            <person name="Franken C."/>
            <person name="Gibelin C."/>
            <person name="Gish J."/>
            <person name="Goldstein S."/>
            <person name="Gonzalez A.J."/>
            <person name="Green P.J."/>
            <person name="Hallab A."/>
            <person name="Hartog M."/>
            <person name="Hua A."/>
            <person name="Humphray S.J."/>
            <person name="Jeong D.H."/>
            <person name="Jing Y."/>
            <person name="Jocker A."/>
            <person name="Kenton S.M."/>
            <person name="Kim D.J."/>
            <person name="Klee K."/>
            <person name="Lai H."/>
            <person name="Lang C."/>
            <person name="Lin S."/>
            <person name="Macmil S.L."/>
            <person name="Magdelenat G."/>
            <person name="Matthews L."/>
            <person name="McCorrison J."/>
            <person name="Monaghan E.L."/>
            <person name="Mun J.H."/>
            <person name="Najar F.Z."/>
            <person name="Nicholson C."/>
            <person name="Noirot C."/>
            <person name="O'Bleness M."/>
            <person name="Paule C.R."/>
            <person name="Poulain J."/>
            <person name="Prion F."/>
            <person name="Qin B."/>
            <person name="Qu C."/>
            <person name="Retzel E.F."/>
            <person name="Riddle C."/>
            <person name="Sallet E."/>
            <person name="Samain S."/>
            <person name="Samson N."/>
            <person name="Sanders I."/>
            <person name="Saurat O."/>
            <person name="Scarpelli C."/>
            <person name="Schiex T."/>
            <person name="Segurens B."/>
            <person name="Severin A.J."/>
            <person name="Sherrier D.J."/>
            <person name="Shi R."/>
            <person name="Sims S."/>
            <person name="Singer S.R."/>
            <person name="Sinharoy S."/>
            <person name="Sterck L."/>
            <person name="Viollet A."/>
            <person name="Wang B.B."/>
            <person name="Wang K."/>
            <person name="Wang M."/>
            <person name="Wang X."/>
            <person name="Warfsmann J."/>
            <person name="Weissenbach J."/>
            <person name="White D.D."/>
            <person name="White J.D."/>
            <person name="Wiley G.B."/>
            <person name="Wincker P."/>
            <person name="Xing Y."/>
            <person name="Yang L."/>
            <person name="Yao Z."/>
            <person name="Ying F."/>
            <person name="Zhai J."/>
            <person name="Zhou L."/>
            <person name="Zuber A."/>
            <person name="Denarie J."/>
            <person name="Dixon R.A."/>
            <person name="May G.D."/>
            <person name="Schwartz D.C."/>
            <person name="Rogers J."/>
            <person name="Quetier F."/>
            <person name="Town C.D."/>
            <person name="Roe B.A."/>
        </authorList>
    </citation>
    <scope>NUCLEOTIDE SEQUENCE [LARGE SCALE GENOMIC DNA]</scope>
    <source>
        <strain evidence="2">A17</strain>
        <strain evidence="3 4">cv. Jemalong A17</strain>
    </source>
</reference>
<dbReference type="Proteomes" id="UP000002051">
    <property type="component" value="Chromosome 4"/>
</dbReference>
<name>G7JP40_MEDTR</name>
<feature type="transmembrane region" description="Helical" evidence="1">
    <location>
        <begin position="196"/>
        <end position="216"/>
    </location>
</feature>
<evidence type="ECO:0000256" key="1">
    <source>
        <dbReference type="SAM" id="Phobius"/>
    </source>
</evidence>
<accession>G7JP40</accession>
<dbReference type="PaxDb" id="3880-AES86894"/>
<protein>
    <submittedName>
        <fullName evidence="2">Transmembrane protein, putative</fullName>
    </submittedName>
</protein>
<proteinExistence type="predicted"/>
<keyword evidence="1" id="KW-0472">Membrane</keyword>
<keyword evidence="4" id="KW-1185">Reference proteome</keyword>
<dbReference type="HOGENOM" id="CLU_1176943_0_0_1"/>
<reference evidence="3" key="3">
    <citation type="submission" date="2015-04" db="UniProtKB">
        <authorList>
            <consortium name="EnsemblPlants"/>
        </authorList>
    </citation>
    <scope>IDENTIFICATION</scope>
    <source>
        <strain evidence="3">cv. Jemalong A17</strain>
    </source>
</reference>
<sequence length="236" mass="27696">MSCSVSCMRLCQGIIGKSELFSMIVPTFVQFNSNFLTLLFESCKNLVTIHSSIRFLNKLKFLSAEGCFKLWYFPPLELISFAKLKISRCKSLQNFPKILENLSDECLPIILKVFADVTYLYLSGNNFKILPECFNFKECCFVWSLRLNECNNCMRPEKETKFCFPSSKTEMIPKWFEHQSKQPTISFWYRNDFPSIALFFSTSLPSLSTLVGIHMFKKENNMKHIKFTDPYRKRNF</sequence>
<dbReference type="InterPro" id="IPR032675">
    <property type="entry name" value="LRR_dom_sf"/>
</dbReference>
<keyword evidence="1" id="KW-1133">Transmembrane helix</keyword>
<dbReference type="EnsemblPlants" id="AES86894">
    <property type="protein sequence ID" value="AES86894"/>
    <property type="gene ID" value="MTR_4g016630"/>
</dbReference>
<evidence type="ECO:0000313" key="3">
    <source>
        <dbReference type="EnsemblPlants" id="AES86894"/>
    </source>
</evidence>